<protein>
    <submittedName>
        <fullName evidence="1">Uncharacterized protein</fullName>
    </submittedName>
</protein>
<organism evidence="1 2">
    <name type="scientific">Eumeta variegata</name>
    <name type="common">Bagworm moth</name>
    <name type="synonym">Eumeta japonica</name>
    <dbReference type="NCBI Taxonomy" id="151549"/>
    <lineage>
        <taxon>Eukaryota</taxon>
        <taxon>Metazoa</taxon>
        <taxon>Ecdysozoa</taxon>
        <taxon>Arthropoda</taxon>
        <taxon>Hexapoda</taxon>
        <taxon>Insecta</taxon>
        <taxon>Pterygota</taxon>
        <taxon>Neoptera</taxon>
        <taxon>Endopterygota</taxon>
        <taxon>Lepidoptera</taxon>
        <taxon>Glossata</taxon>
        <taxon>Ditrysia</taxon>
        <taxon>Tineoidea</taxon>
        <taxon>Psychidae</taxon>
        <taxon>Oiketicinae</taxon>
        <taxon>Eumeta</taxon>
    </lineage>
</organism>
<evidence type="ECO:0000313" key="1">
    <source>
        <dbReference type="EMBL" id="GBP09313.1"/>
    </source>
</evidence>
<accession>A0A4C1T464</accession>
<gene>
    <name evidence="1" type="ORF">EVAR_100040_1</name>
</gene>
<dbReference type="EMBL" id="BGZK01004495">
    <property type="protein sequence ID" value="GBP09313.1"/>
    <property type="molecule type" value="Genomic_DNA"/>
</dbReference>
<proteinExistence type="predicted"/>
<reference evidence="1 2" key="1">
    <citation type="journal article" date="2019" name="Commun. Biol.">
        <title>The bagworm genome reveals a unique fibroin gene that provides high tensile strength.</title>
        <authorList>
            <person name="Kono N."/>
            <person name="Nakamura H."/>
            <person name="Ohtoshi R."/>
            <person name="Tomita M."/>
            <person name="Numata K."/>
            <person name="Arakawa K."/>
        </authorList>
    </citation>
    <scope>NUCLEOTIDE SEQUENCE [LARGE SCALE GENOMIC DNA]</scope>
</reference>
<evidence type="ECO:0000313" key="2">
    <source>
        <dbReference type="Proteomes" id="UP000299102"/>
    </source>
</evidence>
<keyword evidence="2" id="KW-1185">Reference proteome</keyword>
<sequence length="70" mass="7728">MLEGNEPATELSDRRIPAGAGKFVGINLTWIRLGRRSSLLGIAMDESLLRGPLVIRVKGILNPEFLRLDN</sequence>
<dbReference type="Proteomes" id="UP000299102">
    <property type="component" value="Unassembled WGS sequence"/>
</dbReference>
<comment type="caution">
    <text evidence="1">The sequence shown here is derived from an EMBL/GenBank/DDBJ whole genome shotgun (WGS) entry which is preliminary data.</text>
</comment>
<name>A0A4C1T464_EUMVA</name>
<dbReference type="AlphaFoldDB" id="A0A4C1T464"/>